<proteinExistence type="predicted"/>
<dbReference type="Proteomes" id="UP001141806">
    <property type="component" value="Unassembled WGS sequence"/>
</dbReference>
<organism evidence="1 2">
    <name type="scientific">Protea cynaroides</name>
    <dbReference type="NCBI Taxonomy" id="273540"/>
    <lineage>
        <taxon>Eukaryota</taxon>
        <taxon>Viridiplantae</taxon>
        <taxon>Streptophyta</taxon>
        <taxon>Embryophyta</taxon>
        <taxon>Tracheophyta</taxon>
        <taxon>Spermatophyta</taxon>
        <taxon>Magnoliopsida</taxon>
        <taxon>Proteales</taxon>
        <taxon>Proteaceae</taxon>
        <taxon>Protea</taxon>
    </lineage>
</organism>
<comment type="caution">
    <text evidence="1">The sequence shown here is derived from an EMBL/GenBank/DDBJ whole genome shotgun (WGS) entry which is preliminary data.</text>
</comment>
<gene>
    <name evidence="1" type="ORF">NE237_018170</name>
</gene>
<reference evidence="1" key="1">
    <citation type="journal article" date="2023" name="Plant J.">
        <title>The genome of the king protea, Protea cynaroides.</title>
        <authorList>
            <person name="Chang J."/>
            <person name="Duong T.A."/>
            <person name="Schoeman C."/>
            <person name="Ma X."/>
            <person name="Roodt D."/>
            <person name="Barker N."/>
            <person name="Li Z."/>
            <person name="Van de Peer Y."/>
            <person name="Mizrachi E."/>
        </authorList>
    </citation>
    <scope>NUCLEOTIDE SEQUENCE</scope>
    <source>
        <tissue evidence="1">Young leaves</tissue>
    </source>
</reference>
<dbReference type="AlphaFoldDB" id="A0A9Q0K9J1"/>
<accession>A0A9Q0K9J1</accession>
<evidence type="ECO:0000313" key="1">
    <source>
        <dbReference type="EMBL" id="KAJ4966321.1"/>
    </source>
</evidence>
<name>A0A9Q0K9J1_9MAGN</name>
<protein>
    <submittedName>
        <fullName evidence="1">Uncharacterized protein</fullName>
    </submittedName>
</protein>
<sequence>MVAGGFDFHSLEKGGNISFEKTKSKEEALQEDDEEEALRSGRWIKRSDESFSKVANNCDTLPKLKHLKLECSVEIAAANSLDGSIGADEFSYSKLSYVVLFDASAVVVLWSLRTIVGVTRIYPVLYKERLNNNGGLVVRSERMVAKMVQLYNQRGCHV</sequence>
<evidence type="ECO:0000313" key="2">
    <source>
        <dbReference type="Proteomes" id="UP001141806"/>
    </source>
</evidence>
<keyword evidence="2" id="KW-1185">Reference proteome</keyword>
<dbReference type="OrthoDB" id="1713660at2759"/>
<dbReference type="EMBL" id="JAMYWD010000007">
    <property type="protein sequence ID" value="KAJ4966321.1"/>
    <property type="molecule type" value="Genomic_DNA"/>
</dbReference>